<dbReference type="OrthoDB" id="5775605at2759"/>
<dbReference type="GO" id="GO:0009653">
    <property type="term" value="P:anatomical structure morphogenesis"/>
    <property type="evidence" value="ECO:0007669"/>
    <property type="project" value="TreeGrafter"/>
</dbReference>
<feature type="compositionally biased region" description="Basic and acidic residues" evidence="1">
    <location>
        <begin position="787"/>
        <end position="797"/>
    </location>
</feature>
<dbReference type="InterPro" id="IPR001507">
    <property type="entry name" value="ZP_dom"/>
</dbReference>
<dbReference type="SMART" id="SM00473">
    <property type="entry name" value="PAN_AP"/>
    <property type="match status" value="4"/>
</dbReference>
<feature type="domain" description="Apple" evidence="3">
    <location>
        <begin position="348"/>
        <end position="427"/>
    </location>
</feature>
<dbReference type="PANTHER" id="PTHR47327:SF18">
    <property type="entry name" value="PAN DOMAIN PROTEIN"/>
    <property type="match status" value="1"/>
</dbReference>
<keyword evidence="5" id="KW-1185">Reference proteome</keyword>
<dbReference type="SMART" id="SM00241">
    <property type="entry name" value="ZP"/>
    <property type="match status" value="1"/>
</dbReference>
<organism evidence="5 6">
    <name type="scientific">Haemonchus contortus</name>
    <name type="common">Barber pole worm</name>
    <dbReference type="NCBI Taxonomy" id="6289"/>
    <lineage>
        <taxon>Eukaryota</taxon>
        <taxon>Metazoa</taxon>
        <taxon>Ecdysozoa</taxon>
        <taxon>Nematoda</taxon>
        <taxon>Chromadorea</taxon>
        <taxon>Rhabditida</taxon>
        <taxon>Rhabditina</taxon>
        <taxon>Rhabditomorpha</taxon>
        <taxon>Strongyloidea</taxon>
        <taxon>Trichostrongylidae</taxon>
        <taxon>Haemonchus</taxon>
    </lineage>
</organism>
<protein>
    <submittedName>
        <fullName evidence="6">PAN domain protein</fullName>
    </submittedName>
</protein>
<name>A0A7I4YNZ3_HAECO</name>
<feature type="transmembrane region" description="Helical" evidence="2">
    <location>
        <begin position="36"/>
        <end position="61"/>
    </location>
</feature>
<dbReference type="PROSITE" id="PS50948">
    <property type="entry name" value="PAN"/>
    <property type="match status" value="4"/>
</dbReference>
<feature type="domain" description="Apple" evidence="3">
    <location>
        <begin position="159"/>
        <end position="246"/>
    </location>
</feature>
<dbReference type="AlphaFoldDB" id="A0A7I4YNZ3"/>
<dbReference type="Proteomes" id="UP000025227">
    <property type="component" value="Unplaced"/>
</dbReference>
<accession>A0A7I4YNZ3</accession>
<evidence type="ECO:0000256" key="1">
    <source>
        <dbReference type="SAM" id="MobiDB-lite"/>
    </source>
</evidence>
<keyword evidence="2" id="KW-0812">Transmembrane</keyword>
<feature type="domain" description="ZP" evidence="4">
    <location>
        <begin position="532"/>
        <end position="776"/>
    </location>
</feature>
<feature type="domain" description="Apple" evidence="3">
    <location>
        <begin position="251"/>
        <end position="341"/>
    </location>
</feature>
<evidence type="ECO:0000313" key="5">
    <source>
        <dbReference type="Proteomes" id="UP000025227"/>
    </source>
</evidence>
<keyword evidence="2" id="KW-1133">Transmembrane helix</keyword>
<dbReference type="PROSITE" id="PS51034">
    <property type="entry name" value="ZP_2"/>
    <property type="match status" value="1"/>
</dbReference>
<dbReference type="PANTHER" id="PTHR47327">
    <property type="entry name" value="FI18240P1-RELATED"/>
    <property type="match status" value="1"/>
</dbReference>
<dbReference type="SUPFAM" id="SSF57414">
    <property type="entry name" value="Hairpin loop containing domain-like"/>
    <property type="match status" value="4"/>
</dbReference>
<sequence>EISLPTTSDCPLLSPSPPPSAPRLIHMPPQSSAFSLRYFSATSVLLMHVLFLISIFGVSLANGAICEGENVTTYLRSEGTRLMEFAIHSIKNVTLNMCANACSTNTEGHECSSFEYDARSQECSIHAEDGQPFGASVLTKTTGPVAFFQQVCVRGDALCSTPYGFERYPQSLLIGHAMKVVLTEGLSECLSRCLAAPASLHTQCRSAMFFYETGECIINRERRSDWPELFIDGVQDQLVDYFENNCQDVHCFNGQLHWIRTEEYFINHDKDVTIESMSLEECKAVCEENLVGTEKFPCRAFVYNAAKKECHLTADAGYTGRRGSSFNLKPISSGEYFEKYCLQVPIACLEASYEQVPDRTMTSKPYKEFSSTSVHNCLAICLQDGVQCAAAVFNYEKDRCSLSETSQFSHPELFVKAENMDYFDKICDPVVLAKQRTESSAERDIVADGVASLALEPNEQHNVDDRVTSLSLADVEEVSKAIESVTSSSPSHDFKSNVVERKEALTEGIVIDDTADFLKEQKSPVKARLTTECLTSGVTVKVEFASKTSGAIYIKEKFATCHTEFTNATQVELHIPFPRSDEPDPRCPGIEIAPSLWSFSVVIQKNEINAPSLVTSVDRVFNVTCNFVDHLGRNANVSSSTNSGTNEVTSSKIEMQILREGRPVTTVPLGDEVELRWRILEPTPGLGYFIDNCIAERVGGSPPHPEPLGIIQRGCPDEKINNRLIKSPIRREPDGFSTKMKVFRFDGSRRVRIRCTIDVCIDSCSQVTCDGLENGNVESFGKRKRKRDVDQETDGRSRKSKPNFATTSTKGRSVKKRIVSGTFTITDKETKRQRPEFSSMPVDQFCLERSHMVAALTAFSVLSITQLFILLNCLHHRCSAAEAAPHEDTISCSSSGSYISSQCYSCDVEGTPRAYAQNMREEGSSSQAS</sequence>
<dbReference type="Pfam" id="PF00024">
    <property type="entry name" value="PAN_1"/>
    <property type="match status" value="4"/>
</dbReference>
<evidence type="ECO:0000259" key="3">
    <source>
        <dbReference type="PROSITE" id="PS50948"/>
    </source>
</evidence>
<evidence type="ECO:0000256" key="2">
    <source>
        <dbReference type="SAM" id="Phobius"/>
    </source>
</evidence>
<dbReference type="InterPro" id="IPR052774">
    <property type="entry name" value="Celegans_DevNeuronal_Protein"/>
</dbReference>
<dbReference type="InterPro" id="IPR003609">
    <property type="entry name" value="Pan_app"/>
</dbReference>
<feature type="region of interest" description="Disordered" evidence="1">
    <location>
        <begin position="1"/>
        <end position="22"/>
    </location>
</feature>
<feature type="compositionally biased region" description="Low complexity" evidence="1">
    <location>
        <begin position="1"/>
        <end position="13"/>
    </location>
</feature>
<keyword evidence="2" id="KW-0472">Membrane</keyword>
<evidence type="ECO:0000313" key="6">
    <source>
        <dbReference type="WBParaSite" id="HCON_00118160-00001"/>
    </source>
</evidence>
<evidence type="ECO:0000259" key="4">
    <source>
        <dbReference type="PROSITE" id="PS51034"/>
    </source>
</evidence>
<reference evidence="6" key="1">
    <citation type="submission" date="2020-12" db="UniProtKB">
        <authorList>
            <consortium name="WormBaseParasite"/>
        </authorList>
    </citation>
    <scope>IDENTIFICATION</scope>
    <source>
        <strain evidence="6">MHco3</strain>
    </source>
</reference>
<dbReference type="Gene3D" id="3.50.4.10">
    <property type="entry name" value="Hepatocyte Growth Factor"/>
    <property type="match status" value="4"/>
</dbReference>
<feature type="domain" description="Apple" evidence="3">
    <location>
        <begin position="66"/>
        <end position="152"/>
    </location>
</feature>
<proteinExistence type="predicted"/>
<feature type="region of interest" description="Disordered" evidence="1">
    <location>
        <begin position="781"/>
        <end position="812"/>
    </location>
</feature>
<dbReference type="CDD" id="cd01099">
    <property type="entry name" value="PAN_AP_HGF"/>
    <property type="match status" value="2"/>
</dbReference>
<dbReference type="WBParaSite" id="HCON_00118160-00001">
    <property type="protein sequence ID" value="HCON_00118160-00001"/>
    <property type="gene ID" value="HCON_00118160"/>
</dbReference>